<keyword evidence="2" id="KW-1185">Reference proteome</keyword>
<gene>
    <name evidence="1" type="ORF">FOJ82_13295</name>
</gene>
<proteinExistence type="predicted"/>
<dbReference type="Proteomes" id="UP000317638">
    <property type="component" value="Unassembled WGS sequence"/>
</dbReference>
<organism evidence="1 2">
    <name type="scientific">Tessaracoccus rhinocerotis</name>
    <dbReference type="NCBI Taxonomy" id="1689449"/>
    <lineage>
        <taxon>Bacteria</taxon>
        <taxon>Bacillati</taxon>
        <taxon>Actinomycetota</taxon>
        <taxon>Actinomycetes</taxon>
        <taxon>Propionibacteriales</taxon>
        <taxon>Propionibacteriaceae</taxon>
        <taxon>Tessaracoccus</taxon>
    </lineage>
</organism>
<reference evidence="1 2" key="1">
    <citation type="submission" date="2019-07" db="EMBL/GenBank/DDBJ databases">
        <authorList>
            <person name="Zhou L.-Y."/>
        </authorList>
    </citation>
    <scope>NUCLEOTIDE SEQUENCE [LARGE SCALE GENOMIC DNA]</scope>
    <source>
        <strain evidence="1 2">YIM 101269</strain>
    </source>
</reference>
<sequence>MSEPDSSRLVACLADIERHVSDNGWDQPARLFALVTTASLLELEPQLRGRVPEAMPDALTAIEQENFAAGNDVFDRLAGIYWPETVDGAAIAMERSFLPPEFEDEIPEEVDAAVDFVRKHPKRTDVRVVVGVQRDGTRHGLARLVSNPDDLLGADDLVPGLADALLGTFEGKPQ</sequence>
<comment type="caution">
    <text evidence="1">The sequence shown here is derived from an EMBL/GenBank/DDBJ whole genome shotgun (WGS) entry which is preliminary data.</text>
</comment>
<dbReference type="OrthoDB" id="3266223at2"/>
<dbReference type="AlphaFoldDB" id="A0A553JYH4"/>
<dbReference type="NCBIfam" id="NF040618">
    <property type="entry name" value="PPA1309_fam"/>
    <property type="match status" value="1"/>
</dbReference>
<protein>
    <submittedName>
        <fullName evidence="1">Uncharacterized protein</fullName>
    </submittedName>
</protein>
<name>A0A553JYH4_9ACTN</name>
<evidence type="ECO:0000313" key="1">
    <source>
        <dbReference type="EMBL" id="TRY17493.1"/>
    </source>
</evidence>
<dbReference type="InterPro" id="IPR047681">
    <property type="entry name" value="PPA1309-like"/>
</dbReference>
<dbReference type="RefSeq" id="WP_143938957.1">
    <property type="nucleotide sequence ID" value="NZ_VKKG01000005.1"/>
</dbReference>
<dbReference type="EMBL" id="VKKG01000005">
    <property type="protein sequence ID" value="TRY17493.1"/>
    <property type="molecule type" value="Genomic_DNA"/>
</dbReference>
<accession>A0A553JYH4</accession>
<evidence type="ECO:0000313" key="2">
    <source>
        <dbReference type="Proteomes" id="UP000317638"/>
    </source>
</evidence>